<proteinExistence type="predicted"/>
<evidence type="ECO:0000313" key="3">
    <source>
        <dbReference type="EMBL" id="GBD08768.1"/>
    </source>
</evidence>
<keyword evidence="2" id="KW-1133">Transmembrane helix</keyword>
<sequence length="293" mass="32050">MAFIAPGKRPTASSPNPKRRPVSNLMASGIPWLAVITGIGIGGVLLALTLALLAWREARFARYLILRRSASRRARQWFWIALGLAMGTGLLNGFARTGFPLPFEIPPPGWTGGIFPPSTWTPSPTLSPTAPPLIEISPTPVATPTWTPPPTPRPSPSPSPTALPYPPTLLTPIPQAVPAPPSARFSDLVLTDACDERGRPIRIPTPPPVVFPTGTTRICGRFRVEDMPAGAAWTVAWYREGELEDSSTLLWDGRPNQPGYIYNTRPDGFPPGQWEVRLYIEDRLQVRVSFEVR</sequence>
<name>A0A2H5Y627_9CHLR</name>
<dbReference type="AlphaFoldDB" id="A0A2H5Y627"/>
<feature type="transmembrane region" description="Helical" evidence="2">
    <location>
        <begin position="76"/>
        <end position="95"/>
    </location>
</feature>
<dbReference type="EMBL" id="BEHY01000017">
    <property type="protein sequence ID" value="GBD08768.1"/>
    <property type="molecule type" value="Genomic_DNA"/>
</dbReference>
<protein>
    <submittedName>
        <fullName evidence="3">Uncharacterized protein</fullName>
    </submittedName>
</protein>
<feature type="region of interest" description="Disordered" evidence="1">
    <location>
        <begin position="139"/>
        <end position="163"/>
    </location>
</feature>
<keyword evidence="2" id="KW-0472">Membrane</keyword>
<feature type="compositionally biased region" description="Pro residues" evidence="1">
    <location>
        <begin position="146"/>
        <end position="163"/>
    </location>
</feature>
<comment type="caution">
    <text evidence="3">The sequence shown here is derived from an EMBL/GenBank/DDBJ whole genome shotgun (WGS) entry which is preliminary data.</text>
</comment>
<evidence type="ECO:0000313" key="4">
    <source>
        <dbReference type="Proteomes" id="UP000236642"/>
    </source>
</evidence>
<gene>
    <name evidence="3" type="ORF">HRbin22_01009</name>
</gene>
<reference evidence="4" key="1">
    <citation type="submission" date="2017-09" db="EMBL/GenBank/DDBJ databases">
        <title>Metaegenomics of thermophilic ammonia-oxidizing enrichment culture.</title>
        <authorList>
            <person name="Kato S."/>
            <person name="Suzuki K."/>
        </authorList>
    </citation>
    <scope>NUCLEOTIDE SEQUENCE [LARGE SCALE GENOMIC DNA]</scope>
</reference>
<accession>A0A2H5Y627</accession>
<dbReference type="Proteomes" id="UP000236642">
    <property type="component" value="Unassembled WGS sequence"/>
</dbReference>
<keyword evidence="2" id="KW-0812">Transmembrane</keyword>
<feature type="transmembrane region" description="Helical" evidence="2">
    <location>
        <begin position="30"/>
        <end position="55"/>
    </location>
</feature>
<organism evidence="3 4">
    <name type="scientific">Candidatus Thermoflexus japonica</name>
    <dbReference type="NCBI Taxonomy" id="2035417"/>
    <lineage>
        <taxon>Bacteria</taxon>
        <taxon>Bacillati</taxon>
        <taxon>Chloroflexota</taxon>
        <taxon>Thermoflexia</taxon>
        <taxon>Thermoflexales</taxon>
        <taxon>Thermoflexaceae</taxon>
        <taxon>Thermoflexus</taxon>
    </lineage>
</organism>
<feature type="region of interest" description="Disordered" evidence="1">
    <location>
        <begin position="1"/>
        <end position="20"/>
    </location>
</feature>
<evidence type="ECO:0000256" key="2">
    <source>
        <dbReference type="SAM" id="Phobius"/>
    </source>
</evidence>
<evidence type="ECO:0000256" key="1">
    <source>
        <dbReference type="SAM" id="MobiDB-lite"/>
    </source>
</evidence>